<keyword evidence="3" id="KW-0677">Repeat</keyword>
<name>A0ABM1L4X5_GEKJA</name>
<proteinExistence type="inferred from homology"/>
<dbReference type="GeneID" id="107122428"/>
<organism evidence="6 8">
    <name type="scientific">Gekko japonicus</name>
    <name type="common">Schlegel's Japanese gecko</name>
    <dbReference type="NCBI Taxonomy" id="146911"/>
    <lineage>
        <taxon>Eukaryota</taxon>
        <taxon>Metazoa</taxon>
        <taxon>Chordata</taxon>
        <taxon>Craniata</taxon>
        <taxon>Vertebrata</taxon>
        <taxon>Euteleostomi</taxon>
        <taxon>Lepidosauria</taxon>
        <taxon>Squamata</taxon>
        <taxon>Bifurcata</taxon>
        <taxon>Gekkota</taxon>
        <taxon>Gekkonidae</taxon>
        <taxon>Gekkoninae</taxon>
        <taxon>Gekko</taxon>
    </lineage>
</organism>
<evidence type="ECO:0000313" key="8">
    <source>
        <dbReference type="RefSeq" id="XP_015281012.1"/>
    </source>
</evidence>
<reference evidence="7 8" key="1">
    <citation type="submission" date="2025-05" db="UniProtKB">
        <authorList>
            <consortium name="RefSeq"/>
        </authorList>
    </citation>
    <scope>IDENTIFICATION</scope>
</reference>
<keyword evidence="6" id="KW-1185">Reference proteome</keyword>
<dbReference type="CDD" id="cd08340">
    <property type="entry name" value="DED_c-FLIP_r2"/>
    <property type="match status" value="1"/>
</dbReference>
<evidence type="ECO:0000259" key="4">
    <source>
        <dbReference type="PROSITE" id="PS50168"/>
    </source>
</evidence>
<evidence type="ECO:0000256" key="1">
    <source>
        <dbReference type="ARBA" id="ARBA00010134"/>
    </source>
</evidence>
<sequence length="492" mass="55912">MTWLSSLKTQRTLNGPRLAMTLHKVPAAVLYQMEQELDKDEKDTMAFLCQDLVPDLPAPDVRTLLVALDERELLTSSTLAELLYRMKRFDLLKRILGTSRAAVETSLARNPHLLTPYRVLMTEIKENLDKEDLESFIFLLLDNSGTSYMKKAKEKSFLGIINDLEKLDLVSPHQLDFLENCLVNIHRKDLVKKIQKYRLEAPVHTIGSVPVYINALQASLPKLSLADPPRFVNKGRLLNGSGAIQKEQVPVSIPESGTAMSQVPDHYRMQSQPLGICLIIDCIGNDTGVLAEAFTILSFEVHSYPFLDVKSLPHKLCEVARMKQHKDYDCFVCVVVSRGSREDIFCTDRHLPGYPLEKVKRFFTGDKCTALLGKPKLFFVQSYVEPGHRQEPRSFVEADGDLVNAIPQVADILWSQSMVDASALERSSNSTSYYLSTLAELLVETRKRKLSLIDILLELNNRVYERNTHHPTEQYSLLLKHTLRKKLYLSRS</sequence>
<evidence type="ECO:0000313" key="6">
    <source>
        <dbReference type="Proteomes" id="UP000694871"/>
    </source>
</evidence>
<dbReference type="Gene3D" id="1.10.533.10">
    <property type="entry name" value="Death Domain, Fas"/>
    <property type="match status" value="2"/>
</dbReference>
<dbReference type="InterPro" id="IPR029030">
    <property type="entry name" value="Caspase-like_dom_sf"/>
</dbReference>
<dbReference type="SUPFAM" id="SSF47986">
    <property type="entry name" value="DEATH domain"/>
    <property type="match status" value="2"/>
</dbReference>
<dbReference type="InterPro" id="IPR001309">
    <property type="entry name" value="Pept_C14_p20"/>
</dbReference>
<gene>
    <name evidence="7 8" type="primary">LOC107122428</name>
</gene>
<comment type="similarity">
    <text evidence="1">Belongs to the peptidase C14A family.</text>
</comment>
<dbReference type="InterPro" id="IPR011029">
    <property type="entry name" value="DEATH-like_dom_sf"/>
</dbReference>
<dbReference type="Pfam" id="PF00656">
    <property type="entry name" value="Peptidase_C14"/>
    <property type="match status" value="1"/>
</dbReference>
<dbReference type="SMART" id="SM00031">
    <property type="entry name" value="DED"/>
    <property type="match status" value="2"/>
</dbReference>
<protein>
    <submittedName>
        <fullName evidence="7 8">CASP8 and FADD-like apoptosis regulator</fullName>
    </submittedName>
</protein>
<dbReference type="RefSeq" id="XP_015281011.1">
    <property type="nucleotide sequence ID" value="XM_015425525.1"/>
</dbReference>
<keyword evidence="2" id="KW-0053">Apoptosis</keyword>
<feature type="domain" description="DED" evidence="4">
    <location>
        <begin position="25"/>
        <end position="97"/>
    </location>
</feature>
<evidence type="ECO:0000256" key="3">
    <source>
        <dbReference type="ARBA" id="ARBA00022737"/>
    </source>
</evidence>
<dbReference type="RefSeq" id="XP_015281012.1">
    <property type="nucleotide sequence ID" value="XM_015425526.1"/>
</dbReference>
<evidence type="ECO:0000259" key="5">
    <source>
        <dbReference type="PROSITE" id="PS50208"/>
    </source>
</evidence>
<accession>A0ABM1L4X5</accession>
<dbReference type="PANTHER" id="PTHR48169:SF3">
    <property type="entry name" value="CASP8 AND FADD LIKE APOPTOSIS REGULATOR"/>
    <property type="match status" value="1"/>
</dbReference>
<dbReference type="Proteomes" id="UP000694871">
    <property type="component" value="Unplaced"/>
</dbReference>
<evidence type="ECO:0000256" key="2">
    <source>
        <dbReference type="ARBA" id="ARBA00022703"/>
    </source>
</evidence>
<dbReference type="SUPFAM" id="SSF52129">
    <property type="entry name" value="Caspase-like"/>
    <property type="match status" value="1"/>
</dbReference>
<feature type="domain" description="DED" evidence="4">
    <location>
        <begin position="116"/>
        <end position="196"/>
    </location>
</feature>
<dbReference type="Gene3D" id="3.40.50.1460">
    <property type="match status" value="1"/>
</dbReference>
<evidence type="ECO:0000313" key="7">
    <source>
        <dbReference type="RefSeq" id="XP_015281011.1"/>
    </source>
</evidence>
<dbReference type="PANTHER" id="PTHR48169">
    <property type="entry name" value="DED DOMAIN-CONTAINING PROTEIN"/>
    <property type="match status" value="1"/>
</dbReference>
<dbReference type="PROSITE" id="PS50168">
    <property type="entry name" value="DED"/>
    <property type="match status" value="2"/>
</dbReference>
<dbReference type="Pfam" id="PF01335">
    <property type="entry name" value="DED"/>
    <property type="match status" value="2"/>
</dbReference>
<dbReference type="InterPro" id="IPR015917">
    <property type="entry name" value="Pept_C14A"/>
</dbReference>
<dbReference type="PROSITE" id="PS50208">
    <property type="entry name" value="CASPASE_P20"/>
    <property type="match status" value="1"/>
</dbReference>
<dbReference type="InterPro" id="IPR001875">
    <property type="entry name" value="DED_dom"/>
</dbReference>
<feature type="domain" description="Caspase family p20" evidence="5">
    <location>
        <begin position="286"/>
        <end position="382"/>
    </location>
</feature>
<dbReference type="CDD" id="cd08337">
    <property type="entry name" value="DED_c-FLIP_r1"/>
    <property type="match status" value="1"/>
</dbReference>
<dbReference type="InterPro" id="IPR011600">
    <property type="entry name" value="Pept_C14_caspase"/>
</dbReference>
<dbReference type="SMART" id="SM00115">
    <property type="entry name" value="CASc"/>
    <property type="match status" value="1"/>
</dbReference>